<dbReference type="SMART" id="SM00382">
    <property type="entry name" value="AAA"/>
    <property type="match status" value="1"/>
</dbReference>
<feature type="domain" description="AAA+ ATPase" evidence="2">
    <location>
        <begin position="450"/>
        <end position="589"/>
    </location>
</feature>
<dbReference type="Proteomes" id="UP000799753">
    <property type="component" value="Unassembled WGS sequence"/>
</dbReference>
<dbReference type="EMBL" id="MU006777">
    <property type="protein sequence ID" value="KAF2645917.1"/>
    <property type="molecule type" value="Genomic_DNA"/>
</dbReference>
<dbReference type="InterPro" id="IPR054289">
    <property type="entry name" value="DUF7025"/>
</dbReference>
<evidence type="ECO:0000259" key="2">
    <source>
        <dbReference type="SMART" id="SM00382"/>
    </source>
</evidence>
<feature type="compositionally biased region" description="Basic residues" evidence="1">
    <location>
        <begin position="1"/>
        <end position="14"/>
    </location>
</feature>
<dbReference type="Pfam" id="PF22942">
    <property type="entry name" value="DUF7025"/>
    <property type="match status" value="1"/>
</dbReference>
<dbReference type="CDD" id="cd19481">
    <property type="entry name" value="RecA-like_protease"/>
    <property type="match status" value="1"/>
</dbReference>
<name>A0A6A6SFW4_9PLEO</name>
<dbReference type="PANTHER" id="PTHR46411">
    <property type="entry name" value="FAMILY ATPASE, PUTATIVE-RELATED"/>
    <property type="match status" value="1"/>
</dbReference>
<evidence type="ECO:0000256" key="1">
    <source>
        <dbReference type="SAM" id="MobiDB-lite"/>
    </source>
</evidence>
<protein>
    <submittedName>
        <fullName evidence="3">P-loop containing nucleoside triphosphate hydrolase protein</fullName>
    </submittedName>
</protein>
<dbReference type="PANTHER" id="PTHR46411:SF3">
    <property type="entry name" value="AAA+ ATPASE DOMAIN-CONTAINING PROTEIN"/>
    <property type="match status" value="1"/>
</dbReference>
<dbReference type="SUPFAM" id="SSF52540">
    <property type="entry name" value="P-loop containing nucleoside triphosphate hydrolases"/>
    <property type="match status" value="1"/>
</dbReference>
<keyword evidence="3" id="KW-0378">Hydrolase</keyword>
<reference evidence="3" key="1">
    <citation type="journal article" date="2020" name="Stud. Mycol.">
        <title>101 Dothideomycetes genomes: a test case for predicting lifestyles and emergence of pathogens.</title>
        <authorList>
            <person name="Haridas S."/>
            <person name="Albert R."/>
            <person name="Binder M."/>
            <person name="Bloem J."/>
            <person name="Labutti K."/>
            <person name="Salamov A."/>
            <person name="Andreopoulos B."/>
            <person name="Baker S."/>
            <person name="Barry K."/>
            <person name="Bills G."/>
            <person name="Bluhm B."/>
            <person name="Cannon C."/>
            <person name="Castanera R."/>
            <person name="Culley D."/>
            <person name="Daum C."/>
            <person name="Ezra D."/>
            <person name="Gonzalez J."/>
            <person name="Henrissat B."/>
            <person name="Kuo A."/>
            <person name="Liang C."/>
            <person name="Lipzen A."/>
            <person name="Lutzoni F."/>
            <person name="Magnuson J."/>
            <person name="Mondo S."/>
            <person name="Nolan M."/>
            <person name="Ohm R."/>
            <person name="Pangilinan J."/>
            <person name="Park H.-J."/>
            <person name="Ramirez L."/>
            <person name="Alfaro M."/>
            <person name="Sun H."/>
            <person name="Tritt A."/>
            <person name="Yoshinaga Y."/>
            <person name="Zwiers L.-H."/>
            <person name="Turgeon B."/>
            <person name="Goodwin S."/>
            <person name="Spatafora J."/>
            <person name="Crous P."/>
            <person name="Grigoriev I."/>
        </authorList>
    </citation>
    <scope>NUCLEOTIDE SEQUENCE</scope>
    <source>
        <strain evidence="3">CBS 473.64</strain>
    </source>
</reference>
<dbReference type="GO" id="GO:0016887">
    <property type="term" value="F:ATP hydrolysis activity"/>
    <property type="evidence" value="ECO:0007669"/>
    <property type="project" value="InterPro"/>
</dbReference>
<feature type="region of interest" description="Disordered" evidence="1">
    <location>
        <begin position="1"/>
        <end position="27"/>
    </location>
</feature>
<dbReference type="InterPro" id="IPR003959">
    <property type="entry name" value="ATPase_AAA_core"/>
</dbReference>
<dbReference type="OrthoDB" id="10042665at2759"/>
<proteinExistence type="predicted"/>
<dbReference type="Gene3D" id="3.40.50.300">
    <property type="entry name" value="P-loop containing nucleotide triphosphate hydrolases"/>
    <property type="match status" value="1"/>
</dbReference>
<dbReference type="Pfam" id="PF00004">
    <property type="entry name" value="AAA"/>
    <property type="match status" value="1"/>
</dbReference>
<dbReference type="InterPro" id="IPR003593">
    <property type="entry name" value="AAA+_ATPase"/>
</dbReference>
<gene>
    <name evidence="3" type="ORF">P280DRAFT_503939</name>
</gene>
<sequence length="682" mass="77607">MTSRVPPRRTRRRSTVVTDEDAPNMGPELADAVEKGIKCEIRDIFYTPVESELGKFQWVDEKPSDSGKVPAWQTRKEREAYAICKYNKRGEDDDEWGTSWIYINNGKVQSALKKVLEGYPGFTQHEMSKFMPPYLPFFHRWTEFTQYVDHESDEDVFHYLNLLRNMLLTQLEDTFTRGEEIERTGHVEWEHLDLALNPGDLAVYTSGGHRCVGVFRQGQYKDTDYGQMCFEASLDVVDWDGRRCGLLSLTVNVWQYAGLRAVTALQVSPLEAHPDRKSIETELIGRGRTFEKLRGQFFMAYSNEHDERLNERTMVDARAFYKYGPQDRYGSREKFPHYAKLSEIGRLTWAQSMNRYSSTIDDEVDMEVDLSPLTEEQCLLCVPTVRCFNIETKNWEELDLTKLHEIPWSEHAFDSLVLDEGEKDLLLALVDQEEFKHAKPFDDFISGKGQGMILLLSGPPGVGKTLTAESVAEHLRRPLYKIGAGELGITADSVETCLDTALKLCAHWHAVCLIDEADVFMEARTANNLQRNELVSVFLRLLEYYPGILILTTNRMRSLDSAFESRIDISLTYQSLAFRDRKQVWKNFLVKFDAEDVDIDDAALDRLAKWEFNGRQIKSAIKTARILAARKKEPLNAKHLDVVLTLRSKALGLMSGEDGGGGVKGVSGNGIGKAMVNGDGKA</sequence>
<evidence type="ECO:0000313" key="3">
    <source>
        <dbReference type="EMBL" id="KAF2645917.1"/>
    </source>
</evidence>
<organism evidence="3 4">
    <name type="scientific">Massarina eburnea CBS 473.64</name>
    <dbReference type="NCBI Taxonomy" id="1395130"/>
    <lineage>
        <taxon>Eukaryota</taxon>
        <taxon>Fungi</taxon>
        <taxon>Dikarya</taxon>
        <taxon>Ascomycota</taxon>
        <taxon>Pezizomycotina</taxon>
        <taxon>Dothideomycetes</taxon>
        <taxon>Pleosporomycetidae</taxon>
        <taxon>Pleosporales</taxon>
        <taxon>Massarineae</taxon>
        <taxon>Massarinaceae</taxon>
        <taxon>Massarina</taxon>
    </lineage>
</organism>
<accession>A0A6A6SFW4</accession>
<dbReference type="AlphaFoldDB" id="A0A6A6SFW4"/>
<dbReference type="GO" id="GO:0005524">
    <property type="term" value="F:ATP binding"/>
    <property type="evidence" value="ECO:0007669"/>
    <property type="project" value="InterPro"/>
</dbReference>
<evidence type="ECO:0000313" key="4">
    <source>
        <dbReference type="Proteomes" id="UP000799753"/>
    </source>
</evidence>
<keyword evidence="4" id="KW-1185">Reference proteome</keyword>
<dbReference type="InterPro" id="IPR027417">
    <property type="entry name" value="P-loop_NTPase"/>
</dbReference>